<proteinExistence type="predicted"/>
<dbReference type="SUPFAM" id="SSF159501">
    <property type="entry name" value="EreA/ChaN-like"/>
    <property type="match status" value="1"/>
</dbReference>
<protein>
    <submittedName>
        <fullName evidence="1">Erythromycin esterase family protein</fullName>
    </submittedName>
</protein>
<dbReference type="InterPro" id="IPR052036">
    <property type="entry name" value="Hydrolase/PRTase-associated"/>
</dbReference>
<keyword evidence="2" id="KW-1185">Reference proteome</keyword>
<evidence type="ECO:0000313" key="2">
    <source>
        <dbReference type="Proteomes" id="UP000501623"/>
    </source>
</evidence>
<organism evidence="1 2">
    <name type="scientific">Hymenobacter taeanensis</name>
    <dbReference type="NCBI Taxonomy" id="2735321"/>
    <lineage>
        <taxon>Bacteria</taxon>
        <taxon>Pseudomonadati</taxon>
        <taxon>Bacteroidota</taxon>
        <taxon>Cytophagia</taxon>
        <taxon>Cytophagales</taxon>
        <taxon>Hymenobacteraceae</taxon>
        <taxon>Hymenobacter</taxon>
    </lineage>
</organism>
<dbReference type="KEGG" id="hts:HMJ29_20190"/>
<dbReference type="Gene3D" id="2.60.120.260">
    <property type="entry name" value="Galactose-binding domain-like"/>
    <property type="match status" value="2"/>
</dbReference>
<accession>A0A6M6BMD2</accession>
<dbReference type="PANTHER" id="PTHR31299:SF0">
    <property type="entry name" value="ESTERASE, PUTATIVE (AFU_ORTHOLOGUE AFUA_1G05850)-RELATED"/>
    <property type="match status" value="1"/>
</dbReference>
<dbReference type="Proteomes" id="UP000501623">
    <property type="component" value="Chromosome"/>
</dbReference>
<dbReference type="Gene3D" id="3.40.1660.10">
    <property type="entry name" value="EreA-like (biosynthetic domain)"/>
    <property type="match status" value="1"/>
</dbReference>
<name>A0A6M6BMD2_9BACT</name>
<reference evidence="1 2" key="1">
    <citation type="submission" date="2020-05" db="EMBL/GenBank/DDBJ databases">
        <title>Complete genome sequence of Hymenobacter sp. TS19 in Coasted Sand Dune.</title>
        <authorList>
            <person name="Lee J.-H."/>
            <person name="Jung J.-H."/>
            <person name="Jeong S."/>
            <person name="Zhao L."/>
            <person name="Kim M.-K."/>
            <person name="Seo H.-S."/>
            <person name="Lim S."/>
        </authorList>
    </citation>
    <scope>NUCLEOTIDE SEQUENCE [LARGE SCALE GENOMIC DNA]</scope>
    <source>
        <strain evidence="1 2">TS19</strain>
    </source>
</reference>
<gene>
    <name evidence="1" type="ORF">HMJ29_20190</name>
</gene>
<dbReference type="RefSeq" id="WP_171593186.1">
    <property type="nucleotide sequence ID" value="NZ_CP053538.1"/>
</dbReference>
<dbReference type="PANTHER" id="PTHR31299">
    <property type="entry name" value="ESTERASE, PUTATIVE (AFU_ORTHOLOGUE AFUA_1G05850)-RELATED"/>
    <property type="match status" value="1"/>
</dbReference>
<sequence>MRVPFLLLLLVILPFAVLAQARLNLNFEPEVNRHQPLLLWLSRYNGTGAQEAQLLRVDTVAKAASGRGSLLVDASRFDEPVNGAFYTSITPADSMRGQTVTISAGLRTEGFTGKAFLYAYAQSATIGENGESLASNDNFNSPPPPVSSGWQRVQIQLPVPTATTNLLFGLRFQGQGKVWLDDVRVEWGNGQRYHDQLLPGTEPLVLTAAARRPNWDFEQPRPLLPDPRYLALSDSVTPAHHGRRSLHLKPTAGAVAPYAYLGQVPLDTALRGKTLVVQGYLRGATSPVASFYYTLLIEDNRTGQRRGARSLLRELPLHTAAAAPAEWRAFSVSIPITWNQDFSQLALGVHLGNTGELWVDDLRLLMDGKPYTPPTDAAAVPLPTAAELAWLRQAAVPLRTAAPDGGDVKDLAAFGALTGKAQIIALGEVTHGSREVAQLRHRLTRYLVEQQGVRSLMLEADMGACLVLNEYV</sequence>
<evidence type="ECO:0000313" key="1">
    <source>
        <dbReference type="EMBL" id="QJX49099.1"/>
    </source>
</evidence>
<dbReference type="AlphaFoldDB" id="A0A6M6BMD2"/>
<dbReference type="EMBL" id="CP053538">
    <property type="protein sequence ID" value="QJX49099.1"/>
    <property type="molecule type" value="Genomic_DNA"/>
</dbReference>